<keyword evidence="2" id="KW-1185">Reference proteome</keyword>
<feature type="non-terminal residue" evidence="1">
    <location>
        <position position="1"/>
    </location>
</feature>
<dbReference type="STRING" id="49390.A0A068VIB9"/>
<dbReference type="EMBL" id="HG740303">
    <property type="protein sequence ID" value="CDP20456.1"/>
    <property type="molecule type" value="Genomic_DNA"/>
</dbReference>
<dbReference type="InParanoid" id="A0A068VIB9"/>
<proteinExistence type="predicted"/>
<reference evidence="2" key="1">
    <citation type="journal article" date="2014" name="Science">
        <title>The coffee genome provides insight into the convergent evolution of caffeine biosynthesis.</title>
        <authorList>
            <person name="Denoeud F."/>
            <person name="Carretero-Paulet L."/>
            <person name="Dereeper A."/>
            <person name="Droc G."/>
            <person name="Guyot R."/>
            <person name="Pietrella M."/>
            <person name="Zheng C."/>
            <person name="Alberti A."/>
            <person name="Anthony F."/>
            <person name="Aprea G."/>
            <person name="Aury J.M."/>
            <person name="Bento P."/>
            <person name="Bernard M."/>
            <person name="Bocs S."/>
            <person name="Campa C."/>
            <person name="Cenci A."/>
            <person name="Combes M.C."/>
            <person name="Crouzillat D."/>
            <person name="Da Silva C."/>
            <person name="Daddiego L."/>
            <person name="De Bellis F."/>
            <person name="Dussert S."/>
            <person name="Garsmeur O."/>
            <person name="Gayraud T."/>
            <person name="Guignon V."/>
            <person name="Jahn K."/>
            <person name="Jamilloux V."/>
            <person name="Joet T."/>
            <person name="Labadie K."/>
            <person name="Lan T."/>
            <person name="Leclercq J."/>
            <person name="Lepelley M."/>
            <person name="Leroy T."/>
            <person name="Li L.T."/>
            <person name="Librado P."/>
            <person name="Lopez L."/>
            <person name="Munoz A."/>
            <person name="Noel B."/>
            <person name="Pallavicini A."/>
            <person name="Perrotta G."/>
            <person name="Poncet V."/>
            <person name="Pot D."/>
            <person name="Priyono X."/>
            <person name="Rigoreau M."/>
            <person name="Rouard M."/>
            <person name="Rozas J."/>
            <person name="Tranchant-Dubreuil C."/>
            <person name="VanBuren R."/>
            <person name="Zhang Q."/>
            <person name="Andrade A.C."/>
            <person name="Argout X."/>
            <person name="Bertrand B."/>
            <person name="de Kochko A."/>
            <person name="Graziosi G."/>
            <person name="Henry R.J."/>
            <person name="Jayarama X."/>
            <person name="Ming R."/>
            <person name="Nagai C."/>
            <person name="Rounsley S."/>
            <person name="Sankoff D."/>
            <person name="Giuliano G."/>
            <person name="Albert V.A."/>
            <person name="Wincker P."/>
            <person name="Lashermes P."/>
        </authorList>
    </citation>
    <scope>NUCLEOTIDE SEQUENCE [LARGE SCALE GENOMIC DNA]</scope>
    <source>
        <strain evidence="2">cv. DH200-94</strain>
    </source>
</reference>
<dbReference type="OrthoDB" id="21449at2759"/>
<dbReference type="PANTHER" id="PTHR22881">
    <property type="entry name" value="BROMODOMAIN CONTAINING PROTEIN"/>
    <property type="match status" value="1"/>
</dbReference>
<dbReference type="InterPro" id="IPR051831">
    <property type="entry name" value="Bromodomain_contain_prot"/>
</dbReference>
<name>A0A068VIB9_COFCA</name>
<evidence type="ECO:0000313" key="2">
    <source>
        <dbReference type="Proteomes" id="UP000295252"/>
    </source>
</evidence>
<dbReference type="PhylomeDB" id="A0A068VIB9"/>
<evidence type="ECO:0000313" key="1">
    <source>
        <dbReference type="EMBL" id="CDP20456.1"/>
    </source>
</evidence>
<protein>
    <submittedName>
        <fullName evidence="1">DH200=94 genomic scaffold, scaffold_1219</fullName>
    </submittedName>
</protein>
<dbReference type="Proteomes" id="UP000295252">
    <property type="component" value="Unassembled WGS sequence"/>
</dbReference>
<dbReference type="Gramene" id="CDP20456">
    <property type="protein sequence ID" value="CDP20456"/>
    <property type="gene ID" value="GSCOC_T00011335001"/>
</dbReference>
<dbReference type="PANTHER" id="PTHR22881:SF42">
    <property type="entry name" value="DNA-BINDING BROMODOMAIN-CONTAINING PROTEIN"/>
    <property type="match status" value="1"/>
</dbReference>
<dbReference type="AlphaFoldDB" id="A0A068VIB9"/>
<sequence>SVDRLEVPPVIDNSIDKAEELLPGKRPLAKIARKQSLNDENRLATYNLSTQPVASFDSVFAATLGPVAWRIASKRIEQALPSGSKFGRGWVGEYEPLPTPVLMLENCTLKEPPFFTKIEQAVVTRKQEKMPTKPVSSYNQFVVLSLYFRLDNFLGSTTMSCWPC</sequence>
<accession>A0A068VIB9</accession>
<organism evidence="1 2">
    <name type="scientific">Coffea canephora</name>
    <name type="common">Robusta coffee</name>
    <dbReference type="NCBI Taxonomy" id="49390"/>
    <lineage>
        <taxon>Eukaryota</taxon>
        <taxon>Viridiplantae</taxon>
        <taxon>Streptophyta</taxon>
        <taxon>Embryophyta</taxon>
        <taxon>Tracheophyta</taxon>
        <taxon>Spermatophyta</taxon>
        <taxon>Magnoliopsida</taxon>
        <taxon>eudicotyledons</taxon>
        <taxon>Gunneridae</taxon>
        <taxon>Pentapetalae</taxon>
        <taxon>asterids</taxon>
        <taxon>lamiids</taxon>
        <taxon>Gentianales</taxon>
        <taxon>Rubiaceae</taxon>
        <taxon>Ixoroideae</taxon>
        <taxon>Gardenieae complex</taxon>
        <taxon>Bertiereae - Coffeeae clade</taxon>
        <taxon>Coffeeae</taxon>
        <taxon>Coffea</taxon>
    </lineage>
</organism>
<gene>
    <name evidence="1" type="ORF">GSCOC_T00011335001</name>
</gene>